<feature type="signal peptide" evidence="1">
    <location>
        <begin position="1"/>
        <end position="17"/>
    </location>
</feature>
<evidence type="ECO:0000313" key="3">
    <source>
        <dbReference type="Proteomes" id="UP001172673"/>
    </source>
</evidence>
<dbReference type="InterPro" id="IPR014988">
    <property type="entry name" value="Uncharacterised_YqcI/YcgG"/>
</dbReference>
<dbReference type="Pfam" id="PF08892">
    <property type="entry name" value="YqcI_YcgG"/>
    <property type="match status" value="1"/>
</dbReference>
<feature type="chain" id="PRO_5041233375" description="YqcI/YcgG family protein" evidence="1">
    <location>
        <begin position="18"/>
        <end position="300"/>
    </location>
</feature>
<dbReference type="PANTHER" id="PTHR40045:SF1">
    <property type="entry name" value="YQCI_YCGG FAMILY PROTEIN"/>
    <property type="match status" value="1"/>
</dbReference>
<evidence type="ECO:0008006" key="4">
    <source>
        <dbReference type="Google" id="ProtNLM"/>
    </source>
</evidence>
<organism evidence="2 3">
    <name type="scientific">Cladophialophora chaetospira</name>
    <dbReference type="NCBI Taxonomy" id="386627"/>
    <lineage>
        <taxon>Eukaryota</taxon>
        <taxon>Fungi</taxon>
        <taxon>Dikarya</taxon>
        <taxon>Ascomycota</taxon>
        <taxon>Pezizomycotina</taxon>
        <taxon>Eurotiomycetes</taxon>
        <taxon>Chaetothyriomycetidae</taxon>
        <taxon>Chaetothyriales</taxon>
        <taxon>Herpotrichiellaceae</taxon>
        <taxon>Cladophialophora</taxon>
    </lineage>
</organism>
<name>A0AA38XCJ8_9EURO</name>
<protein>
    <recommendedName>
        <fullName evidence="4">YqcI/YcgG family protein</fullName>
    </recommendedName>
</protein>
<evidence type="ECO:0000256" key="1">
    <source>
        <dbReference type="SAM" id="SignalP"/>
    </source>
</evidence>
<dbReference type="EMBL" id="JAPDRK010000007">
    <property type="protein sequence ID" value="KAJ9610609.1"/>
    <property type="molecule type" value="Genomic_DNA"/>
</dbReference>
<reference evidence="2" key="1">
    <citation type="submission" date="2022-10" db="EMBL/GenBank/DDBJ databases">
        <title>Culturing micro-colonial fungi from biological soil crusts in the Mojave desert and describing Neophaeococcomyces mojavensis, and introducing the new genera and species Taxawa tesnikishii.</title>
        <authorList>
            <person name="Kurbessoian T."/>
            <person name="Stajich J.E."/>
        </authorList>
    </citation>
    <scope>NUCLEOTIDE SEQUENCE</scope>
    <source>
        <strain evidence="2">TK_41</strain>
    </source>
</reference>
<dbReference type="PANTHER" id="PTHR40045">
    <property type="entry name" value="YCGG FAMILY PROTEIN"/>
    <property type="match status" value="1"/>
</dbReference>
<dbReference type="AlphaFoldDB" id="A0AA38XCJ8"/>
<keyword evidence="3" id="KW-1185">Reference proteome</keyword>
<keyword evidence="1" id="KW-0732">Signal</keyword>
<gene>
    <name evidence="2" type="ORF">H2200_005386</name>
</gene>
<evidence type="ECO:0000313" key="2">
    <source>
        <dbReference type="EMBL" id="KAJ9610609.1"/>
    </source>
</evidence>
<dbReference type="Proteomes" id="UP001172673">
    <property type="component" value="Unassembled WGS sequence"/>
</dbReference>
<sequence length="300" mass="34091">MLIAACVVVFLLGFGVAILISSKSKSSKVFSKALSAWLPTRQSQSYHEDTQRTDNDVLLTKAQCEAFPPVSWQKQAYDNVKSILLAEDEAAEKFPCIYATAGYRQNQHRYVFLHSADSSEPRNIRLIANALRTFRPLSHSLGPNTSLLLVHPPTKENHSVEKYRQCFWQILRGLRTCDSESWPAEIPTDVNAAKWMFCFDGAPWFFAAMTPAHEQRQSRHASNFIVAVQPRWVFDHLFRTPEMRRHAVEAVRKLIPFYDTVDISPDLAAYGDEGSTEAHQYYLLDDNETAACPYNDLDAS</sequence>
<accession>A0AA38XCJ8</accession>
<comment type="caution">
    <text evidence="2">The sequence shown here is derived from an EMBL/GenBank/DDBJ whole genome shotgun (WGS) entry which is preliminary data.</text>
</comment>
<proteinExistence type="predicted"/>